<organism evidence="2">
    <name type="scientific">Salmonella enterica subsp. enterica serovar Java</name>
    <dbReference type="NCBI Taxonomy" id="224729"/>
    <lineage>
        <taxon>Bacteria</taxon>
        <taxon>Pseudomonadati</taxon>
        <taxon>Pseudomonadota</taxon>
        <taxon>Gammaproteobacteria</taxon>
        <taxon>Enterobacterales</taxon>
        <taxon>Enterobacteriaceae</taxon>
        <taxon>Salmonella</taxon>
    </lineage>
</organism>
<protein>
    <submittedName>
        <fullName evidence="2">Uncharacterized protein</fullName>
    </submittedName>
</protein>
<comment type="caution">
    <text evidence="2">The sequence shown here is derived from an EMBL/GenBank/DDBJ whole genome shotgun (WGS) entry which is preliminary data.</text>
</comment>
<feature type="compositionally biased region" description="Basic and acidic residues" evidence="1">
    <location>
        <begin position="64"/>
        <end position="78"/>
    </location>
</feature>
<evidence type="ECO:0000256" key="1">
    <source>
        <dbReference type="SAM" id="MobiDB-lite"/>
    </source>
</evidence>
<gene>
    <name evidence="2" type="ORF">D6K54_21450</name>
    <name evidence="3" type="ORF">D6S17_03285</name>
</gene>
<dbReference type="EMBL" id="AAAGSE010000040">
    <property type="protein sequence ID" value="EAC0789260.1"/>
    <property type="molecule type" value="Genomic_DNA"/>
</dbReference>
<dbReference type="EMBL" id="AAHPHN010000003">
    <property type="protein sequence ID" value="EBY8640605.1"/>
    <property type="molecule type" value="Genomic_DNA"/>
</dbReference>
<evidence type="ECO:0000313" key="2">
    <source>
        <dbReference type="EMBL" id="EAC0789260.1"/>
    </source>
</evidence>
<dbReference type="AlphaFoldDB" id="A0A3Z6QQL6"/>
<dbReference type="Proteomes" id="UP000839631">
    <property type="component" value="Unassembled WGS sequence"/>
</dbReference>
<reference evidence="2" key="1">
    <citation type="submission" date="2018-09" db="EMBL/GenBank/DDBJ databases">
        <authorList>
            <person name="Ashton P.M."/>
            <person name="Dallman T."/>
            <person name="Nair S."/>
            <person name="De Pinna E."/>
            <person name="Peters T."/>
            <person name="Grant K."/>
        </authorList>
    </citation>
    <scope>NUCLEOTIDE SEQUENCE [LARGE SCALE GENOMIC DNA]</scope>
    <source>
        <strain evidence="3">140692</strain>
        <strain evidence="2">412099</strain>
    </source>
</reference>
<accession>A0A3Z6QQL6</accession>
<feature type="region of interest" description="Disordered" evidence="1">
    <location>
        <begin position="64"/>
        <end position="95"/>
    </location>
</feature>
<sequence length="95" mass="10896">MRHIKEEKKKYAEITDVEKLENIIADMMQSFRYTTSSIMTVIGKAPDRVIALTIYSDNAFEHEFNQSPEDDSRGDICLRVEAPPPPPPPSCTRRK</sequence>
<evidence type="ECO:0000313" key="3">
    <source>
        <dbReference type="EMBL" id="EBY8640605.1"/>
    </source>
</evidence>
<feature type="compositionally biased region" description="Pro residues" evidence="1">
    <location>
        <begin position="82"/>
        <end position="95"/>
    </location>
</feature>
<proteinExistence type="predicted"/>
<name>A0A3Z6QQL6_SALEB</name>